<protein>
    <submittedName>
        <fullName evidence="3">DUF881 domain-containing protein</fullName>
    </submittedName>
</protein>
<dbReference type="PANTHER" id="PTHR37313">
    <property type="entry name" value="UPF0749 PROTEIN RV1825"/>
    <property type="match status" value="1"/>
</dbReference>
<feature type="transmembrane region" description="Helical" evidence="2">
    <location>
        <begin position="42"/>
        <end position="61"/>
    </location>
</feature>
<dbReference type="Pfam" id="PF05949">
    <property type="entry name" value="DUF881"/>
    <property type="match status" value="1"/>
</dbReference>
<comment type="similarity">
    <text evidence="1">Belongs to the UPF0749 family.</text>
</comment>
<evidence type="ECO:0000313" key="4">
    <source>
        <dbReference type="Proteomes" id="UP001307168"/>
    </source>
</evidence>
<name>A0AAW9NB58_9BACI</name>
<accession>A0AAW9NB58</accession>
<keyword evidence="2" id="KW-1133">Transmembrane helix</keyword>
<dbReference type="AlphaFoldDB" id="A0AAW9NB58"/>
<organism evidence="3 4">
    <name type="scientific">Peribacillus castrilensis</name>
    <dbReference type="NCBI Taxonomy" id="2897690"/>
    <lineage>
        <taxon>Bacteria</taxon>
        <taxon>Bacillati</taxon>
        <taxon>Bacillota</taxon>
        <taxon>Bacilli</taxon>
        <taxon>Bacillales</taxon>
        <taxon>Bacillaceae</taxon>
        <taxon>Peribacillus</taxon>
    </lineage>
</organism>
<proteinExistence type="inferred from homology"/>
<sequence length="273" mass="31099">MRILSLQWKSKRISFLIQLLEGDHDSRIRRKIGEKLEMKKKLSFSLVTLIAGFMLAIQFNLVNQPVVSDTRDMWELKNDLLKEQQTQAELIEGISKLEGKIASYETKKNESKEEVLRDTLTELKTDAGLTEIKGNGVIVSIQPIKADILLGEKVEYISPVLIIRLINEMYRYGAEEISISGQRYISTSVIRDINGQPKMDGYPLVHYPVEMQAITVNPKKLKQRIEGSELMDDFFIDNFEVQIKVPSGELTLPAYQNAINVEHMEPIMDGGES</sequence>
<dbReference type="Proteomes" id="UP001307168">
    <property type="component" value="Unassembled WGS sequence"/>
</dbReference>
<comment type="caution">
    <text evidence="3">The sequence shown here is derived from an EMBL/GenBank/DDBJ whole genome shotgun (WGS) entry which is preliminary data.</text>
</comment>
<evidence type="ECO:0000256" key="2">
    <source>
        <dbReference type="SAM" id="Phobius"/>
    </source>
</evidence>
<keyword evidence="2" id="KW-0812">Transmembrane</keyword>
<reference evidence="3 4" key="1">
    <citation type="submission" date="2023-03" db="EMBL/GenBank/DDBJ databases">
        <title>Bacillus Genome Sequencing.</title>
        <authorList>
            <person name="Dunlap C."/>
        </authorList>
    </citation>
    <scope>NUCLEOTIDE SEQUENCE [LARGE SCALE GENOMIC DNA]</scope>
    <source>
        <strain evidence="3 4">B-41290</strain>
    </source>
</reference>
<dbReference type="InterPro" id="IPR010273">
    <property type="entry name" value="DUF881"/>
</dbReference>
<dbReference type="PANTHER" id="PTHR37313:SF2">
    <property type="entry name" value="UPF0749 PROTEIN YLXX"/>
    <property type="match status" value="1"/>
</dbReference>
<evidence type="ECO:0000313" key="3">
    <source>
        <dbReference type="EMBL" id="MEC0274151.1"/>
    </source>
</evidence>
<evidence type="ECO:0000256" key="1">
    <source>
        <dbReference type="ARBA" id="ARBA00009108"/>
    </source>
</evidence>
<dbReference type="EMBL" id="JARNBH010000012">
    <property type="protein sequence ID" value="MEC0274151.1"/>
    <property type="molecule type" value="Genomic_DNA"/>
</dbReference>
<gene>
    <name evidence="3" type="ORF">P4706_13945</name>
</gene>
<dbReference type="RefSeq" id="WP_367407053.1">
    <property type="nucleotide sequence ID" value="NZ_JARNBH010000012.1"/>
</dbReference>
<keyword evidence="2" id="KW-0472">Membrane</keyword>
<keyword evidence="4" id="KW-1185">Reference proteome</keyword>
<dbReference type="Gene3D" id="3.30.70.1880">
    <property type="entry name" value="Protein of unknown function DUF881"/>
    <property type="match status" value="1"/>
</dbReference>